<dbReference type="InterPro" id="IPR027417">
    <property type="entry name" value="P-loop_NTPase"/>
</dbReference>
<protein>
    <recommendedName>
        <fullName evidence="2">APS kinase domain-containing protein</fullName>
    </recommendedName>
</protein>
<proteinExistence type="predicted"/>
<dbReference type="AlphaFoldDB" id="A0A0F8X5E5"/>
<dbReference type="Gene3D" id="3.40.50.300">
    <property type="entry name" value="P-loop containing nucleotide triphosphate hydrolases"/>
    <property type="match status" value="1"/>
</dbReference>
<dbReference type="EMBL" id="LAZR01065128">
    <property type="protein sequence ID" value="KKK56165.1"/>
    <property type="molecule type" value="Genomic_DNA"/>
</dbReference>
<sequence length="81" mass="9277">MGAVHRVVPADKEGTVYWFHGNSGSGKTKLAIQLDVPNKIILDADDLREVWTDLGFSKKDRWEQNLRLARLARLLWIQGFN</sequence>
<evidence type="ECO:0000259" key="2">
    <source>
        <dbReference type="Pfam" id="PF01583"/>
    </source>
</evidence>
<name>A0A0F8X5E5_9ZZZZ</name>
<accession>A0A0F8X5E5</accession>
<keyword evidence="1" id="KW-0808">Transferase</keyword>
<dbReference type="InterPro" id="IPR059117">
    <property type="entry name" value="APS_kinase_dom"/>
</dbReference>
<dbReference type="Pfam" id="PF01583">
    <property type="entry name" value="APS_kinase"/>
    <property type="match status" value="1"/>
</dbReference>
<gene>
    <name evidence="3" type="ORF">LCGC14_3067290</name>
</gene>
<organism evidence="3">
    <name type="scientific">marine sediment metagenome</name>
    <dbReference type="NCBI Taxonomy" id="412755"/>
    <lineage>
        <taxon>unclassified sequences</taxon>
        <taxon>metagenomes</taxon>
        <taxon>ecological metagenomes</taxon>
    </lineage>
</organism>
<dbReference type="SUPFAM" id="SSF52540">
    <property type="entry name" value="P-loop containing nucleoside triphosphate hydrolases"/>
    <property type="match status" value="1"/>
</dbReference>
<evidence type="ECO:0000313" key="3">
    <source>
        <dbReference type="EMBL" id="KKK56165.1"/>
    </source>
</evidence>
<reference evidence="3" key="1">
    <citation type="journal article" date="2015" name="Nature">
        <title>Complex archaea that bridge the gap between prokaryotes and eukaryotes.</title>
        <authorList>
            <person name="Spang A."/>
            <person name="Saw J.H."/>
            <person name="Jorgensen S.L."/>
            <person name="Zaremba-Niedzwiedzka K."/>
            <person name="Martijn J."/>
            <person name="Lind A.E."/>
            <person name="van Eijk R."/>
            <person name="Schleper C."/>
            <person name="Guy L."/>
            <person name="Ettema T.J."/>
        </authorList>
    </citation>
    <scope>NUCLEOTIDE SEQUENCE</scope>
</reference>
<comment type="caution">
    <text evidence="3">The sequence shown here is derived from an EMBL/GenBank/DDBJ whole genome shotgun (WGS) entry which is preliminary data.</text>
</comment>
<feature type="non-terminal residue" evidence="3">
    <location>
        <position position="81"/>
    </location>
</feature>
<evidence type="ECO:0000256" key="1">
    <source>
        <dbReference type="ARBA" id="ARBA00022679"/>
    </source>
</evidence>
<feature type="domain" description="APS kinase" evidence="2">
    <location>
        <begin position="14"/>
        <end position="76"/>
    </location>
</feature>